<dbReference type="InterPro" id="IPR021235">
    <property type="entry name" value="DUF2637"/>
</dbReference>
<keyword evidence="1" id="KW-0812">Transmembrane</keyword>
<gene>
    <name evidence="2" type="ORF">HNR12_005506</name>
</gene>
<comment type="caution">
    <text evidence="2">The sequence shown here is derived from an EMBL/GenBank/DDBJ whole genome shotgun (WGS) entry which is preliminary data.</text>
</comment>
<dbReference type="RefSeq" id="WP_179770237.1">
    <property type="nucleotide sequence ID" value="NZ_JACCFO010000001.1"/>
</dbReference>
<evidence type="ECO:0008006" key="4">
    <source>
        <dbReference type="Google" id="ProtNLM"/>
    </source>
</evidence>
<keyword evidence="1" id="KW-1133">Transmembrane helix</keyword>
<proteinExistence type="predicted"/>
<reference evidence="2 3" key="1">
    <citation type="submission" date="2020-07" db="EMBL/GenBank/DDBJ databases">
        <title>Sequencing the genomes of 1000 actinobacteria strains.</title>
        <authorList>
            <person name="Klenk H.-P."/>
        </authorList>
    </citation>
    <scope>NUCLEOTIDE SEQUENCE [LARGE SCALE GENOMIC DNA]</scope>
    <source>
        <strain evidence="2 3">DSM 45927</strain>
    </source>
</reference>
<name>A0A853BTT0_9ACTN</name>
<dbReference type="EMBL" id="JACCFO010000001">
    <property type="protein sequence ID" value="NYI99229.1"/>
    <property type="molecule type" value="Genomic_DNA"/>
</dbReference>
<keyword evidence="1" id="KW-0472">Membrane</keyword>
<accession>A0A853BTT0</accession>
<dbReference type="AlphaFoldDB" id="A0A853BTT0"/>
<feature type="transmembrane region" description="Helical" evidence="1">
    <location>
        <begin position="75"/>
        <end position="93"/>
    </location>
</feature>
<evidence type="ECO:0000313" key="3">
    <source>
        <dbReference type="Proteomes" id="UP000575985"/>
    </source>
</evidence>
<protein>
    <recommendedName>
        <fullName evidence="4">DUF2637 domain-containing protein</fullName>
    </recommendedName>
</protein>
<keyword evidence="3" id="KW-1185">Reference proteome</keyword>
<evidence type="ECO:0000313" key="2">
    <source>
        <dbReference type="EMBL" id="NYI99229.1"/>
    </source>
</evidence>
<evidence type="ECO:0000256" key="1">
    <source>
        <dbReference type="SAM" id="Phobius"/>
    </source>
</evidence>
<sequence>MSSPAWSRWITTTTVLLLAAIAAVVSYAHMFELALRHGEPAWRAGLFPLSVDGMIVAASMALLADARQGRRGGVLPWALLVVGSAASLAANVAVADPTLWSRVIHTWPSFALMGAYELLMRQLRVAAGREEAASPRGEHRVGDENEDTAAPVARQCGGDETASLHVVGSGGTSRSTPPALPRVQVEAWRWALEHRRSDGSLPSGGEIAAAFGRKQRWGRLVKQRGRQGLLEPSAA</sequence>
<organism evidence="2 3">
    <name type="scientific">Streptomonospora nanhaiensis</name>
    <dbReference type="NCBI Taxonomy" id="1323731"/>
    <lineage>
        <taxon>Bacteria</taxon>
        <taxon>Bacillati</taxon>
        <taxon>Actinomycetota</taxon>
        <taxon>Actinomycetes</taxon>
        <taxon>Streptosporangiales</taxon>
        <taxon>Nocardiopsidaceae</taxon>
        <taxon>Streptomonospora</taxon>
    </lineage>
</organism>
<dbReference type="Pfam" id="PF10935">
    <property type="entry name" value="DUF2637"/>
    <property type="match status" value="1"/>
</dbReference>
<feature type="transmembrane region" description="Helical" evidence="1">
    <location>
        <begin position="44"/>
        <end position="63"/>
    </location>
</feature>
<dbReference type="Proteomes" id="UP000575985">
    <property type="component" value="Unassembled WGS sequence"/>
</dbReference>